<protein>
    <submittedName>
        <fullName evidence="7">LAMI_0D06832g1_1</fullName>
    </submittedName>
</protein>
<dbReference type="NCBIfam" id="TIGR00756">
    <property type="entry name" value="PPR"/>
    <property type="match status" value="1"/>
</dbReference>
<evidence type="ECO:0000256" key="1">
    <source>
        <dbReference type="ARBA" id="ARBA00004173"/>
    </source>
</evidence>
<dbReference type="GO" id="GO:0005739">
    <property type="term" value="C:mitochondrion"/>
    <property type="evidence" value="ECO:0007669"/>
    <property type="project" value="UniProtKB-SubCell"/>
</dbReference>
<evidence type="ECO:0000313" key="8">
    <source>
        <dbReference type="Proteomes" id="UP000191024"/>
    </source>
</evidence>
<keyword evidence="3" id="KW-0677">Repeat</keyword>
<dbReference type="InterPro" id="IPR011990">
    <property type="entry name" value="TPR-like_helical_dom_sf"/>
</dbReference>
<feature type="repeat" description="PPR" evidence="6">
    <location>
        <begin position="341"/>
        <end position="375"/>
    </location>
</feature>
<dbReference type="PANTHER" id="PTHR47447:SF17">
    <property type="entry name" value="OS12G0638900 PROTEIN"/>
    <property type="match status" value="1"/>
</dbReference>
<comment type="similarity">
    <text evidence="2">Belongs to the CCM1 family.</text>
</comment>
<comment type="subcellular location">
    <subcellularLocation>
        <location evidence="1">Mitochondrion</location>
    </subcellularLocation>
</comment>
<sequence>MLKNTVSFARKPFYACSKRHILIPSSKTRKRQRQTHYHNKINEELNLEKGLDWNNVREVSFKLKQLKEFTKNLAQQVRNADDLMKKQTVEQEVVGPKKVIDHEIRPALESPRQAGGSELSSLILNASEQAKKFLPDVLLKRICDDQLVLKSLLDRRNRNWNPILSRIYGNKEWLNGVSQKVLKTSLLPSLKGLNLTNIKRLDEMLMANIENDITRFSLAMYECLFLNLSNLKVGGIEVFEMMDMLLKRHGDAISQMDSDGLQKKSEMSQFVMNCCIKVASKAMNFEKMDQYLTLFGQKYGLIPNRENYTAIIQFYTKLNVPSRAWDLFSTMKFLSTQHKPDITTYNAMLNLCGKERDYAKTIDLHQEMLDQGIKPNTQTLNLMARSLAMASADPITSEGKSESLRLLGWKYIHEVELDLESNYGQNARPEAEETLISMMALSAYDGDVAMARALYFRLVTAKFKQAVNRWQAKNAHSSELNYKSIWQKALNPIAFNYLLLSYANYSRDKLPLLLGYDQGAILRRNVLNSVDYVSRSEANDLEAATLPLLPTKDLNNAWQIMSESRALWHFNLEYGGQTNITERPPNCTKDWIDTCKNTIKTKEELLLEIAFQIANWRSAYMNDQILNSKLLTSFLTIPLKLGDKKEFELRLSEFSYEQQDLEALVNRLFGLDQNALTDENISSDLVCDGDSSEISAKDLDYFGSFKHKLIRTSNIYELVMRAALKFNDMDLATQAWDARGKFRKTNLFTNQSAALKQGQDKVFAELTVHFFTQRELLTDAMGIIMASQKYLDWKYPAIRGLHQKLKAIEDTKSEAILLDIVNKKTTSKSEIDFALGGKFCKQPSSRAA</sequence>
<evidence type="ECO:0000256" key="6">
    <source>
        <dbReference type="PROSITE-ProRule" id="PRU00708"/>
    </source>
</evidence>
<dbReference type="STRING" id="1230905.A0A1G4JBY9"/>
<evidence type="ECO:0000313" key="7">
    <source>
        <dbReference type="EMBL" id="SCU87627.1"/>
    </source>
</evidence>
<dbReference type="Pfam" id="PF13041">
    <property type="entry name" value="PPR_2"/>
    <property type="match status" value="1"/>
</dbReference>
<dbReference type="InterPro" id="IPR002885">
    <property type="entry name" value="PPR_rpt"/>
</dbReference>
<gene>
    <name evidence="7" type="ORF">LAMI_0D06832G</name>
</gene>
<dbReference type="Gene3D" id="1.25.40.10">
    <property type="entry name" value="Tetratricopeptide repeat domain"/>
    <property type="match status" value="1"/>
</dbReference>
<dbReference type="AlphaFoldDB" id="A0A1G4JBY9"/>
<proteinExistence type="inferred from homology"/>
<dbReference type="PANTHER" id="PTHR47447">
    <property type="entry name" value="OS03G0856100 PROTEIN"/>
    <property type="match status" value="1"/>
</dbReference>
<comment type="function">
    <text evidence="4">Regulates mitochondrial small subunit maturation by controlling 15S rRNA 5'-end processing. Localizes to the 5' precursor of the 15S rRNA in a position that is subsequently occupied by mS47 in the mature yeast mtSSU. Uses structure and sequence-specific RNA recognition, binding to a single-stranded region of the precursor and specifically recognizing bases -6 to -1. The exchange of Ccm1 for mS47 is coupled to the irreversible removal of precursor rRNA that is accompanied by conformational changes of the mitoribosomal proteins uS5m and mS26. These conformational changes signal completion of 5'-end rRNA processing through protection of the mature 5'-end of the 15S rRNA and stabilization of mS47. The removal of the 5' precursor together with the dissociation of Ccm1 may be catalyzed by the 5'-3' exoribonuclease Pet127. Involved in the specific removal of group I introns in mitochondrial encoded transcripts.</text>
</comment>
<dbReference type="PROSITE" id="PS51375">
    <property type="entry name" value="PPR"/>
    <property type="match status" value="1"/>
</dbReference>
<dbReference type="Proteomes" id="UP000191024">
    <property type="component" value="Chromosome D"/>
</dbReference>
<comment type="subunit">
    <text evidence="5">Binds to mitochondrial small subunit 15S rRNA.</text>
</comment>
<evidence type="ECO:0000256" key="2">
    <source>
        <dbReference type="ARBA" id="ARBA00006192"/>
    </source>
</evidence>
<reference evidence="7 8" key="1">
    <citation type="submission" date="2016-03" db="EMBL/GenBank/DDBJ databases">
        <authorList>
            <person name="Devillers H."/>
        </authorList>
    </citation>
    <scope>NUCLEOTIDE SEQUENCE [LARGE SCALE GENOMIC DNA]</scope>
    <source>
        <strain evidence="7">CBS 11717</strain>
    </source>
</reference>
<dbReference type="OrthoDB" id="185373at2759"/>
<keyword evidence="8" id="KW-1185">Reference proteome</keyword>
<name>A0A1G4JBY9_9SACH</name>
<evidence type="ECO:0000256" key="5">
    <source>
        <dbReference type="ARBA" id="ARBA00044511"/>
    </source>
</evidence>
<dbReference type="EMBL" id="LT598463">
    <property type="protein sequence ID" value="SCU87627.1"/>
    <property type="molecule type" value="Genomic_DNA"/>
</dbReference>
<evidence type="ECO:0000256" key="4">
    <source>
        <dbReference type="ARBA" id="ARBA00044493"/>
    </source>
</evidence>
<evidence type="ECO:0000256" key="3">
    <source>
        <dbReference type="ARBA" id="ARBA00022737"/>
    </source>
</evidence>
<organism evidence="7 8">
    <name type="scientific">Lachancea mirantina</name>
    <dbReference type="NCBI Taxonomy" id="1230905"/>
    <lineage>
        <taxon>Eukaryota</taxon>
        <taxon>Fungi</taxon>
        <taxon>Dikarya</taxon>
        <taxon>Ascomycota</taxon>
        <taxon>Saccharomycotina</taxon>
        <taxon>Saccharomycetes</taxon>
        <taxon>Saccharomycetales</taxon>
        <taxon>Saccharomycetaceae</taxon>
        <taxon>Lachancea</taxon>
    </lineage>
</organism>
<accession>A0A1G4JBY9</accession>